<gene>
    <name evidence="2" type="ORF">B0J11DRAFT_545041</name>
</gene>
<evidence type="ECO:0000313" key="2">
    <source>
        <dbReference type="EMBL" id="KAH7109436.1"/>
    </source>
</evidence>
<dbReference type="PANTHER" id="PTHR39697:SF2">
    <property type="entry name" value="CYANOVIRIN-N DOMAIN-CONTAINING PROTEIN"/>
    <property type="match status" value="1"/>
</dbReference>
<proteinExistence type="predicted"/>
<evidence type="ECO:0000313" key="3">
    <source>
        <dbReference type="Proteomes" id="UP000700596"/>
    </source>
</evidence>
<name>A0A9P9CZ17_9PLEO</name>
<sequence>MADALTDAGSTTSPNETTYTPPTTSWGITDDFEEDKDHGFRNTSVPEAGSLFLIQSVATGEIIDLDKGKVILSPIRGTETKRWLCTESKGQLGFQDPKSGLFLGYDENEELCCMVRKQNLWEYFSIRPRPEGGYLLLMCHYNSWLTVLWSELRPVGLKGEGESQRLAVITDRNSGSTVWQFIKV</sequence>
<feature type="compositionally biased region" description="Polar residues" evidence="1">
    <location>
        <begin position="8"/>
        <end position="27"/>
    </location>
</feature>
<dbReference type="Proteomes" id="UP000700596">
    <property type="component" value="Unassembled WGS sequence"/>
</dbReference>
<comment type="caution">
    <text evidence="2">The sequence shown here is derived from an EMBL/GenBank/DDBJ whole genome shotgun (WGS) entry which is preliminary data.</text>
</comment>
<keyword evidence="3" id="KW-1185">Reference proteome</keyword>
<dbReference type="PANTHER" id="PTHR39697">
    <property type="entry name" value="RICIN B LECTIN DOMAIN-CONTAINING PROTEIN-RELATED"/>
    <property type="match status" value="1"/>
</dbReference>
<dbReference type="EMBL" id="JAGMWT010000032">
    <property type="protein sequence ID" value="KAH7109436.1"/>
    <property type="molecule type" value="Genomic_DNA"/>
</dbReference>
<reference evidence="2" key="1">
    <citation type="journal article" date="2021" name="Nat. Commun.">
        <title>Genetic determinants of endophytism in the Arabidopsis root mycobiome.</title>
        <authorList>
            <person name="Mesny F."/>
            <person name="Miyauchi S."/>
            <person name="Thiergart T."/>
            <person name="Pickel B."/>
            <person name="Atanasova L."/>
            <person name="Karlsson M."/>
            <person name="Huettel B."/>
            <person name="Barry K.W."/>
            <person name="Haridas S."/>
            <person name="Chen C."/>
            <person name="Bauer D."/>
            <person name="Andreopoulos W."/>
            <person name="Pangilinan J."/>
            <person name="LaButti K."/>
            <person name="Riley R."/>
            <person name="Lipzen A."/>
            <person name="Clum A."/>
            <person name="Drula E."/>
            <person name="Henrissat B."/>
            <person name="Kohler A."/>
            <person name="Grigoriev I.V."/>
            <person name="Martin F.M."/>
            <person name="Hacquard S."/>
        </authorList>
    </citation>
    <scope>NUCLEOTIDE SEQUENCE</scope>
    <source>
        <strain evidence="2">MPI-CAGE-CH-0243</strain>
    </source>
</reference>
<protein>
    <submittedName>
        <fullName evidence="2">Uncharacterized protein</fullName>
    </submittedName>
</protein>
<evidence type="ECO:0000256" key="1">
    <source>
        <dbReference type="SAM" id="MobiDB-lite"/>
    </source>
</evidence>
<accession>A0A9P9CZ17</accession>
<dbReference type="AlphaFoldDB" id="A0A9P9CZ17"/>
<feature type="region of interest" description="Disordered" evidence="1">
    <location>
        <begin position="1"/>
        <end position="42"/>
    </location>
</feature>
<dbReference type="OrthoDB" id="5289641at2759"/>
<organism evidence="2 3">
    <name type="scientific">Dendryphion nanum</name>
    <dbReference type="NCBI Taxonomy" id="256645"/>
    <lineage>
        <taxon>Eukaryota</taxon>
        <taxon>Fungi</taxon>
        <taxon>Dikarya</taxon>
        <taxon>Ascomycota</taxon>
        <taxon>Pezizomycotina</taxon>
        <taxon>Dothideomycetes</taxon>
        <taxon>Pleosporomycetidae</taxon>
        <taxon>Pleosporales</taxon>
        <taxon>Torulaceae</taxon>
        <taxon>Dendryphion</taxon>
    </lineage>
</organism>